<evidence type="ECO:0000259" key="1">
    <source>
        <dbReference type="PROSITE" id="PS50172"/>
    </source>
</evidence>
<comment type="caution">
    <text evidence="2">The sequence shown here is derived from an EMBL/GenBank/DDBJ whole genome shotgun (WGS) entry which is preliminary data.</text>
</comment>
<dbReference type="PROSITE" id="PS50172">
    <property type="entry name" value="BRCT"/>
    <property type="match status" value="1"/>
</dbReference>
<sequence>MNPIVSGLFQSIQHAGKANSATGLKEGQILSGKILKLYPNNTASVRVGSQTVQAQLEASLTLGKSYLFQVQGGKQRLNLKVLTEQSVQASGRGIEHLIAQLGLKLTKEHKLLLENLLSRSIPFKKSELSQAVQLLKQSTDTSKAVKVLMQIFERQLPVRPSTYYALLAREASSLTMQLSELSNTLNQKGSLSSTEQKLLHSLSLLSGGKEVGSLKAAASATIINDLSKGSKASFDVLVKAGTVKAEAFPVFREEWLNRAQKANIPLTGNLTAIEAERSLAQQKLPEVQGESLKQLLDRQIPLNSKEWKALDQWIAGLRKAIEGSANSSPATVNRFHFSDQYLFKNRTFDKIVRGLENYTSSQMNELRDTALNLLKDQKNLNASMNAKLGGFIQELQNFLSKQLTHSEKQVLYRWVSSMSTDGGTSIGKNQSMLANMHMLLQHSGIHDEAGIQAMMNQNTNVQQEVSLKGWLLNYLNDTPEIVKGDRFQQMIHLLNGIQLTAHSEQNQMTQLSFVFPGNMLGSDSDIHMNVEGRKNEKGEIDPDTCHILFYLDLDRLEETVIDMNIHERHVSLSIYNMSPDKVVLTSSMKESLSDGLEKLGYQLKSIQVHPMDSTPSTNQIGASISDSQRFKGVDLRI</sequence>
<dbReference type="RefSeq" id="WP_386056453.1">
    <property type="nucleotide sequence ID" value="NZ_JBHTKL010000001.1"/>
</dbReference>
<evidence type="ECO:0000313" key="3">
    <source>
        <dbReference type="Proteomes" id="UP001596990"/>
    </source>
</evidence>
<name>A0ABW3KWW7_9BACI</name>
<protein>
    <recommendedName>
        <fullName evidence="1">BRCT domain-containing protein</fullName>
    </recommendedName>
</protein>
<dbReference type="EMBL" id="JBHTKL010000001">
    <property type="protein sequence ID" value="MFD1018165.1"/>
    <property type="molecule type" value="Genomic_DNA"/>
</dbReference>
<dbReference type="InterPro" id="IPR001357">
    <property type="entry name" value="BRCT_dom"/>
</dbReference>
<evidence type="ECO:0000313" key="2">
    <source>
        <dbReference type="EMBL" id="MFD1018165.1"/>
    </source>
</evidence>
<proteinExistence type="predicted"/>
<dbReference type="Proteomes" id="UP001596990">
    <property type="component" value="Unassembled WGS sequence"/>
</dbReference>
<accession>A0ABW3KWW7</accession>
<organism evidence="2 3">
    <name type="scientific">Thalassobacillus hwangdonensis</name>
    <dbReference type="NCBI Taxonomy" id="546108"/>
    <lineage>
        <taxon>Bacteria</taxon>
        <taxon>Bacillati</taxon>
        <taxon>Bacillota</taxon>
        <taxon>Bacilli</taxon>
        <taxon>Bacillales</taxon>
        <taxon>Bacillaceae</taxon>
        <taxon>Thalassobacillus</taxon>
    </lineage>
</organism>
<reference evidence="3" key="1">
    <citation type="journal article" date="2019" name="Int. J. Syst. Evol. Microbiol.">
        <title>The Global Catalogue of Microorganisms (GCM) 10K type strain sequencing project: providing services to taxonomists for standard genome sequencing and annotation.</title>
        <authorList>
            <consortium name="The Broad Institute Genomics Platform"/>
            <consortium name="The Broad Institute Genome Sequencing Center for Infectious Disease"/>
            <person name="Wu L."/>
            <person name="Ma J."/>
        </authorList>
    </citation>
    <scope>NUCLEOTIDE SEQUENCE [LARGE SCALE GENOMIC DNA]</scope>
    <source>
        <strain evidence="3">CCUG 56607</strain>
    </source>
</reference>
<keyword evidence="3" id="KW-1185">Reference proteome</keyword>
<feature type="domain" description="BRCT" evidence="1">
    <location>
        <begin position="173"/>
        <end position="256"/>
    </location>
</feature>
<gene>
    <name evidence="2" type="ORF">ACFQ2J_03035</name>
</gene>